<protein>
    <submittedName>
        <fullName evidence="1">Uncharacterized protein</fullName>
    </submittedName>
</protein>
<gene>
    <name evidence="1" type="ORF">JI435_423390</name>
</gene>
<dbReference type="AlphaFoldDB" id="A0A7U2NQA0"/>
<sequence length="113" mass="12531">MRGRTWQSNKFLHPSFPYPRALRADHHSCSGANCTCLIVSRGQLAVANGRKWRKSLGAKRKRKVLRMACTTYGCVPRCGGIIRDGGSMSQGWIMTKWIWTLVMKMESGGGGDG</sequence>
<dbReference type="VEuPathDB" id="FungiDB:JI435_423390"/>
<evidence type="ECO:0000313" key="2">
    <source>
        <dbReference type="Proteomes" id="UP000663193"/>
    </source>
</evidence>
<dbReference type="EMBL" id="CP069042">
    <property type="protein sequence ID" value="QRD06497.1"/>
    <property type="molecule type" value="Genomic_DNA"/>
</dbReference>
<evidence type="ECO:0000313" key="1">
    <source>
        <dbReference type="EMBL" id="QRD06497.1"/>
    </source>
</evidence>
<reference evidence="2" key="1">
    <citation type="journal article" date="2021" name="BMC Genomics">
        <title>Chromosome-level genome assembly and manually-curated proteome of model necrotroph Parastagonospora nodorum Sn15 reveals a genome-wide trove of candidate effector homologs, and redundancy of virulence-related functions within an accessory chromosome.</title>
        <authorList>
            <person name="Bertazzoni S."/>
            <person name="Jones D.A.B."/>
            <person name="Phan H.T."/>
            <person name="Tan K.-C."/>
            <person name="Hane J.K."/>
        </authorList>
    </citation>
    <scope>NUCLEOTIDE SEQUENCE [LARGE SCALE GENOMIC DNA]</scope>
    <source>
        <strain evidence="2">SN15 / ATCC MYA-4574 / FGSC 10173)</strain>
    </source>
</reference>
<name>A0A7U2NQA0_PHANO</name>
<organism evidence="1 2">
    <name type="scientific">Phaeosphaeria nodorum (strain SN15 / ATCC MYA-4574 / FGSC 10173)</name>
    <name type="common">Glume blotch fungus</name>
    <name type="synonym">Parastagonospora nodorum</name>
    <dbReference type="NCBI Taxonomy" id="321614"/>
    <lineage>
        <taxon>Eukaryota</taxon>
        <taxon>Fungi</taxon>
        <taxon>Dikarya</taxon>
        <taxon>Ascomycota</taxon>
        <taxon>Pezizomycotina</taxon>
        <taxon>Dothideomycetes</taxon>
        <taxon>Pleosporomycetidae</taxon>
        <taxon>Pleosporales</taxon>
        <taxon>Pleosporineae</taxon>
        <taxon>Phaeosphaeriaceae</taxon>
        <taxon>Parastagonospora</taxon>
    </lineage>
</organism>
<dbReference type="Proteomes" id="UP000663193">
    <property type="component" value="Chromosome 20"/>
</dbReference>
<accession>A0A7U2NQA0</accession>
<proteinExistence type="predicted"/>
<keyword evidence="2" id="KW-1185">Reference proteome</keyword>